<dbReference type="PANTHER" id="PTHR24238">
    <property type="entry name" value="G-PROTEIN COUPLED RECEPTOR"/>
    <property type="match status" value="1"/>
</dbReference>
<feature type="compositionally biased region" description="Polar residues" evidence="9">
    <location>
        <begin position="260"/>
        <end position="276"/>
    </location>
</feature>
<dbReference type="Proteomes" id="UP000242188">
    <property type="component" value="Unassembled WGS sequence"/>
</dbReference>
<reference evidence="12 13" key="1">
    <citation type="journal article" date="2017" name="Nat. Ecol. Evol.">
        <title>Scallop genome provides insights into evolution of bilaterian karyotype and development.</title>
        <authorList>
            <person name="Wang S."/>
            <person name="Zhang J."/>
            <person name="Jiao W."/>
            <person name="Li J."/>
            <person name="Xun X."/>
            <person name="Sun Y."/>
            <person name="Guo X."/>
            <person name="Huan P."/>
            <person name="Dong B."/>
            <person name="Zhang L."/>
            <person name="Hu X."/>
            <person name="Sun X."/>
            <person name="Wang J."/>
            <person name="Zhao C."/>
            <person name="Wang Y."/>
            <person name="Wang D."/>
            <person name="Huang X."/>
            <person name="Wang R."/>
            <person name="Lv J."/>
            <person name="Li Y."/>
            <person name="Zhang Z."/>
            <person name="Liu B."/>
            <person name="Lu W."/>
            <person name="Hui Y."/>
            <person name="Liang J."/>
            <person name="Zhou Z."/>
            <person name="Hou R."/>
            <person name="Li X."/>
            <person name="Liu Y."/>
            <person name="Li H."/>
            <person name="Ning X."/>
            <person name="Lin Y."/>
            <person name="Zhao L."/>
            <person name="Xing Q."/>
            <person name="Dou J."/>
            <person name="Li Y."/>
            <person name="Mao J."/>
            <person name="Guo H."/>
            <person name="Dou H."/>
            <person name="Li T."/>
            <person name="Mu C."/>
            <person name="Jiang W."/>
            <person name="Fu Q."/>
            <person name="Fu X."/>
            <person name="Miao Y."/>
            <person name="Liu J."/>
            <person name="Yu Q."/>
            <person name="Li R."/>
            <person name="Liao H."/>
            <person name="Li X."/>
            <person name="Kong Y."/>
            <person name="Jiang Z."/>
            <person name="Chourrout D."/>
            <person name="Li R."/>
            <person name="Bao Z."/>
        </authorList>
    </citation>
    <scope>NUCLEOTIDE SEQUENCE [LARGE SCALE GENOMIC DNA]</scope>
    <source>
        <strain evidence="12 13">PY_sf001</strain>
    </source>
</reference>
<feature type="region of interest" description="Disordered" evidence="9">
    <location>
        <begin position="229"/>
        <end position="290"/>
    </location>
</feature>
<evidence type="ECO:0000259" key="11">
    <source>
        <dbReference type="PROSITE" id="PS50262"/>
    </source>
</evidence>
<dbReference type="InterPro" id="IPR000276">
    <property type="entry name" value="GPCR_Rhodpsn"/>
</dbReference>
<keyword evidence="6 8" id="KW-0675">Receptor</keyword>
<evidence type="ECO:0000256" key="7">
    <source>
        <dbReference type="ARBA" id="ARBA00023224"/>
    </source>
</evidence>
<evidence type="ECO:0000256" key="9">
    <source>
        <dbReference type="SAM" id="MobiDB-lite"/>
    </source>
</evidence>
<dbReference type="AlphaFoldDB" id="A0A210QD10"/>
<evidence type="ECO:0000256" key="10">
    <source>
        <dbReference type="SAM" id="Phobius"/>
    </source>
</evidence>
<evidence type="ECO:0000256" key="5">
    <source>
        <dbReference type="ARBA" id="ARBA00023136"/>
    </source>
</evidence>
<dbReference type="PRINTS" id="PR00237">
    <property type="entry name" value="GPCRRHODOPSN"/>
</dbReference>
<dbReference type="Gene3D" id="1.20.1070.10">
    <property type="entry name" value="Rhodopsin 7-helix transmembrane proteins"/>
    <property type="match status" value="1"/>
</dbReference>
<dbReference type="GO" id="GO:0004930">
    <property type="term" value="F:G protein-coupled receptor activity"/>
    <property type="evidence" value="ECO:0007669"/>
    <property type="project" value="UniProtKB-KW"/>
</dbReference>
<evidence type="ECO:0000256" key="8">
    <source>
        <dbReference type="RuleBase" id="RU000688"/>
    </source>
</evidence>
<gene>
    <name evidence="12" type="ORF">KP79_PYT12263</name>
</gene>
<comment type="similarity">
    <text evidence="8">Belongs to the G-protein coupled receptor 1 family.</text>
</comment>
<feature type="domain" description="G-protein coupled receptors family 1 profile" evidence="11">
    <location>
        <begin position="41"/>
        <end position="363"/>
    </location>
</feature>
<keyword evidence="4 8" id="KW-0297">G-protein coupled receptor</keyword>
<feature type="transmembrane region" description="Helical" evidence="10">
    <location>
        <begin position="141"/>
        <end position="161"/>
    </location>
</feature>
<feature type="transmembrane region" description="Helical" evidence="10">
    <location>
        <begin position="345"/>
        <end position="366"/>
    </location>
</feature>
<feature type="transmembrane region" description="Helical" evidence="10">
    <location>
        <begin position="303"/>
        <end position="325"/>
    </location>
</feature>
<keyword evidence="3 10" id="KW-1133">Transmembrane helix</keyword>
<evidence type="ECO:0000256" key="4">
    <source>
        <dbReference type="ARBA" id="ARBA00023040"/>
    </source>
</evidence>
<accession>A0A210QD10</accession>
<protein>
    <submittedName>
        <fullName evidence="12">Cholecystokinin receptor type A</fullName>
    </submittedName>
</protein>
<organism evidence="12 13">
    <name type="scientific">Mizuhopecten yessoensis</name>
    <name type="common">Japanese scallop</name>
    <name type="synonym">Patinopecten yessoensis</name>
    <dbReference type="NCBI Taxonomy" id="6573"/>
    <lineage>
        <taxon>Eukaryota</taxon>
        <taxon>Metazoa</taxon>
        <taxon>Spiralia</taxon>
        <taxon>Lophotrochozoa</taxon>
        <taxon>Mollusca</taxon>
        <taxon>Bivalvia</taxon>
        <taxon>Autobranchia</taxon>
        <taxon>Pteriomorphia</taxon>
        <taxon>Pectinida</taxon>
        <taxon>Pectinoidea</taxon>
        <taxon>Pectinidae</taxon>
        <taxon>Mizuhopecten</taxon>
    </lineage>
</organism>
<keyword evidence="7 8" id="KW-0807">Transducer</keyword>
<evidence type="ECO:0000256" key="1">
    <source>
        <dbReference type="ARBA" id="ARBA00004141"/>
    </source>
</evidence>
<evidence type="ECO:0000256" key="3">
    <source>
        <dbReference type="ARBA" id="ARBA00022989"/>
    </source>
</evidence>
<feature type="transmembrane region" description="Helical" evidence="10">
    <location>
        <begin position="100"/>
        <end position="120"/>
    </location>
</feature>
<dbReference type="OrthoDB" id="10017003at2759"/>
<name>A0A210QD10_MIZYE</name>
<proteinExistence type="inferred from homology"/>
<keyword evidence="5 10" id="KW-0472">Membrane</keyword>
<dbReference type="InterPro" id="IPR017452">
    <property type="entry name" value="GPCR_Rhodpsn_7TM"/>
</dbReference>
<feature type="transmembrane region" description="Helical" evidence="10">
    <location>
        <begin position="61"/>
        <end position="80"/>
    </location>
</feature>
<feature type="compositionally biased region" description="Low complexity" evidence="9">
    <location>
        <begin position="232"/>
        <end position="259"/>
    </location>
</feature>
<dbReference type="PROSITE" id="PS00237">
    <property type="entry name" value="G_PROTEIN_RECEP_F1_1"/>
    <property type="match status" value="1"/>
</dbReference>
<dbReference type="EMBL" id="NEDP02004117">
    <property type="protein sequence ID" value="OWF46624.1"/>
    <property type="molecule type" value="Genomic_DNA"/>
</dbReference>
<dbReference type="Pfam" id="PF00001">
    <property type="entry name" value="7tm_1"/>
    <property type="match status" value="1"/>
</dbReference>
<dbReference type="CDD" id="cd00637">
    <property type="entry name" value="7tm_classA_rhodopsin-like"/>
    <property type="match status" value="1"/>
</dbReference>
<comment type="subcellular location">
    <subcellularLocation>
        <location evidence="1">Membrane</location>
        <topology evidence="1">Multi-pass membrane protein</topology>
    </subcellularLocation>
</comment>
<keyword evidence="2 8" id="KW-0812">Transmembrane</keyword>
<keyword evidence="13" id="KW-1185">Reference proteome</keyword>
<dbReference type="PANTHER" id="PTHR24238:SF47">
    <property type="entry name" value="ECDYSTEROIDS_DOPAMINE RECEPTOR-RELATED"/>
    <property type="match status" value="1"/>
</dbReference>
<evidence type="ECO:0000313" key="12">
    <source>
        <dbReference type="EMBL" id="OWF46624.1"/>
    </source>
</evidence>
<feature type="transmembrane region" description="Helical" evidence="10">
    <location>
        <begin position="20"/>
        <end position="49"/>
    </location>
</feature>
<dbReference type="SUPFAM" id="SSF81321">
    <property type="entry name" value="Family A G protein-coupled receptor-like"/>
    <property type="match status" value="1"/>
</dbReference>
<feature type="transmembrane region" description="Helical" evidence="10">
    <location>
        <begin position="194"/>
        <end position="218"/>
    </location>
</feature>
<sequence>MEVFNAANISEDVLAWNSELAMSLVVIDVFLGLYIIFGVFGNVMIIYIYNTRLSIKIDDRIFILALAAVDIVVCVTGPAFSLTRNILPVAFYGNVVCKTLWFFTKAMNAVSVELVLVIGVERYLKICRPFGVQMNSKAKMIILVASVIICFVGHTPIFFFYGQIPVINISRNITGHRCGRIHDEHESSLSDTGYLYLLVIFVLAVGTLGLIVLLYVMIGRRIYKRIKRRAKSSPSKSSEPDPASEAISTTTTENDTNSSREVNSVRKSNLPSNASIQKGGHSKRRRTSSVSIKNWREKHRYSLMFLLIAGICVVMYIPTLIVNLAVNLDSVYFWNYTSPHLRQLYLYFFQVYIVNHVVNPFIYGYFDSAFRTEVKQILCKR</sequence>
<evidence type="ECO:0000313" key="13">
    <source>
        <dbReference type="Proteomes" id="UP000242188"/>
    </source>
</evidence>
<comment type="caution">
    <text evidence="12">The sequence shown here is derived from an EMBL/GenBank/DDBJ whole genome shotgun (WGS) entry which is preliminary data.</text>
</comment>
<dbReference type="PROSITE" id="PS50262">
    <property type="entry name" value="G_PROTEIN_RECEP_F1_2"/>
    <property type="match status" value="1"/>
</dbReference>
<dbReference type="GO" id="GO:0016020">
    <property type="term" value="C:membrane"/>
    <property type="evidence" value="ECO:0007669"/>
    <property type="project" value="UniProtKB-SubCell"/>
</dbReference>
<evidence type="ECO:0000256" key="6">
    <source>
        <dbReference type="ARBA" id="ARBA00023170"/>
    </source>
</evidence>
<evidence type="ECO:0000256" key="2">
    <source>
        <dbReference type="ARBA" id="ARBA00022692"/>
    </source>
</evidence>